<feature type="compositionally biased region" description="Low complexity" evidence="6">
    <location>
        <begin position="344"/>
        <end position="361"/>
    </location>
</feature>
<dbReference type="Gene3D" id="1.10.1740.10">
    <property type="match status" value="1"/>
</dbReference>
<evidence type="ECO:0000259" key="8">
    <source>
        <dbReference type="Pfam" id="PF13490"/>
    </source>
</evidence>
<keyword evidence="3" id="KW-0731">Sigma factor</keyword>
<dbReference type="PANTHER" id="PTHR43133">
    <property type="entry name" value="RNA POLYMERASE ECF-TYPE SIGMA FACTO"/>
    <property type="match status" value="1"/>
</dbReference>
<dbReference type="InterPro" id="IPR039425">
    <property type="entry name" value="RNA_pol_sigma-70-like"/>
</dbReference>
<evidence type="ECO:0000256" key="3">
    <source>
        <dbReference type="ARBA" id="ARBA00023082"/>
    </source>
</evidence>
<sequence length="579" mass="59187">MTDVPADVPSGISAEPAVTPARVPTTGDYTRVFEAHQSRLLAYARSLTGNAWLADDLVAEAHFRVWRRLSAGHEIENVPAYLMTTVRHLAATVGRGAAGRETPRDPQAPESLRAMGVEDSPFGGNGTEPDPAVRVSSVDLLTRVLGQLPERWVQALWLAEAEGQPLDTIGRRIGAGRGATAVLLHRAREGMRQAFLRAHPGTPENPSCEGHWDRMPAHVRGEASPRQSERLLSHLAGCTDCRARLALLTRANDRLPALTGPALLIFVLGGSGKFLVPMVAVGAGAGSGSGAGAGPAVHGGASALRHGVRHVLTGGGKLSVAASGAIGVTVAGVVVAAGLALTGGTSQSAAPEPQAAPAETALPHRPAPPWQAAPEGKGEETSGESGGGGDAGGSRGTGESDGSRDADASDGSRDAGAADGSRDAGAADGLGDTGESEGSHQADGSDRTRDSAGSDASADRQETQDPSSPPRTTADQSAGPGQPRPQTPDRPAPTRPAPDGEATPTPQEPITPRPTPPPVPPTPTPTPTPTHPPLPTPTPTPTPTEPRPPVDPTPVDPHPSDPDSVCEPWIGPIHICHRP</sequence>
<feature type="compositionally biased region" description="Gly residues" evidence="6">
    <location>
        <begin position="384"/>
        <end position="396"/>
    </location>
</feature>
<feature type="domain" description="Putative zinc-finger" evidence="8">
    <location>
        <begin position="208"/>
        <end position="242"/>
    </location>
</feature>
<accession>A0A5P2BQ31</accession>
<dbReference type="Pfam" id="PF13490">
    <property type="entry name" value="zf-HC2"/>
    <property type="match status" value="1"/>
</dbReference>
<dbReference type="InterPro" id="IPR013325">
    <property type="entry name" value="RNA_pol_sigma_r2"/>
</dbReference>
<comment type="similarity">
    <text evidence="1">Belongs to the sigma-70 factor family. ECF subfamily.</text>
</comment>
<dbReference type="InterPro" id="IPR027383">
    <property type="entry name" value="Znf_put"/>
</dbReference>
<feature type="compositionally biased region" description="Basic and acidic residues" evidence="6">
    <location>
        <begin position="437"/>
        <end position="463"/>
    </location>
</feature>
<evidence type="ECO:0000256" key="6">
    <source>
        <dbReference type="SAM" id="MobiDB-lite"/>
    </source>
</evidence>
<evidence type="ECO:0000313" key="10">
    <source>
        <dbReference type="Proteomes" id="UP000322927"/>
    </source>
</evidence>
<dbReference type="SUPFAM" id="SSF88946">
    <property type="entry name" value="Sigma2 domain of RNA polymerase sigma factors"/>
    <property type="match status" value="1"/>
</dbReference>
<dbReference type="InterPro" id="IPR041916">
    <property type="entry name" value="Anti_sigma_zinc_sf"/>
</dbReference>
<evidence type="ECO:0000256" key="2">
    <source>
        <dbReference type="ARBA" id="ARBA00023015"/>
    </source>
</evidence>
<proteinExistence type="inferred from homology"/>
<gene>
    <name evidence="9" type="ORF">DEJ48_01520</name>
</gene>
<feature type="compositionally biased region" description="Basic and acidic residues" evidence="6">
    <location>
        <begin position="401"/>
        <end position="413"/>
    </location>
</feature>
<keyword evidence="2" id="KW-0805">Transcription regulation</keyword>
<evidence type="ECO:0000256" key="5">
    <source>
        <dbReference type="ARBA" id="ARBA00023163"/>
    </source>
</evidence>
<dbReference type="Proteomes" id="UP000322927">
    <property type="component" value="Chromosome"/>
</dbReference>
<dbReference type="InterPro" id="IPR013324">
    <property type="entry name" value="RNA_pol_sigma_r3/r4-like"/>
</dbReference>
<dbReference type="GO" id="GO:0006352">
    <property type="term" value="P:DNA-templated transcription initiation"/>
    <property type="evidence" value="ECO:0007669"/>
    <property type="project" value="InterPro"/>
</dbReference>
<keyword evidence="5" id="KW-0804">Transcription</keyword>
<dbReference type="EMBL" id="CP029192">
    <property type="protein sequence ID" value="QES32267.1"/>
    <property type="molecule type" value="Genomic_DNA"/>
</dbReference>
<dbReference type="Pfam" id="PF04542">
    <property type="entry name" value="Sigma70_r2"/>
    <property type="match status" value="1"/>
</dbReference>
<dbReference type="AlphaFoldDB" id="A0A5P2BQ31"/>
<name>A0A5P2BQ31_STRVZ</name>
<organism evidence="9 10">
    <name type="scientific">Streptomyces venezuelae</name>
    <dbReference type="NCBI Taxonomy" id="54571"/>
    <lineage>
        <taxon>Bacteria</taxon>
        <taxon>Bacillati</taxon>
        <taxon>Actinomycetota</taxon>
        <taxon>Actinomycetes</taxon>
        <taxon>Kitasatosporales</taxon>
        <taxon>Streptomycetaceae</taxon>
        <taxon>Streptomyces</taxon>
    </lineage>
</organism>
<feature type="domain" description="RNA polymerase sigma-70 region 2" evidence="7">
    <location>
        <begin position="33"/>
        <end position="90"/>
    </location>
</feature>
<dbReference type="PRINTS" id="PR01217">
    <property type="entry name" value="PRICHEXTENSN"/>
</dbReference>
<dbReference type="InterPro" id="IPR036388">
    <property type="entry name" value="WH-like_DNA-bd_sf"/>
</dbReference>
<dbReference type="SUPFAM" id="SSF88659">
    <property type="entry name" value="Sigma3 and sigma4 domains of RNA polymerase sigma factors"/>
    <property type="match status" value="1"/>
</dbReference>
<dbReference type="RefSeq" id="WP_150213731.1">
    <property type="nucleotide sequence ID" value="NZ_CP029192.1"/>
</dbReference>
<evidence type="ECO:0000256" key="1">
    <source>
        <dbReference type="ARBA" id="ARBA00010641"/>
    </source>
</evidence>
<evidence type="ECO:0000259" key="7">
    <source>
        <dbReference type="Pfam" id="PF04542"/>
    </source>
</evidence>
<dbReference type="GO" id="GO:0003677">
    <property type="term" value="F:DNA binding"/>
    <property type="evidence" value="ECO:0007669"/>
    <property type="project" value="UniProtKB-KW"/>
</dbReference>
<dbReference type="OrthoDB" id="4990598at2"/>
<feature type="compositionally biased region" description="Pro residues" evidence="6">
    <location>
        <begin position="482"/>
        <end position="496"/>
    </location>
</feature>
<dbReference type="Gene3D" id="1.10.10.1320">
    <property type="entry name" value="Anti-sigma factor, zinc-finger domain"/>
    <property type="match status" value="1"/>
</dbReference>
<feature type="compositionally biased region" description="Polar residues" evidence="6">
    <location>
        <begin position="464"/>
        <end position="476"/>
    </location>
</feature>
<dbReference type="GO" id="GO:0016987">
    <property type="term" value="F:sigma factor activity"/>
    <property type="evidence" value="ECO:0007669"/>
    <property type="project" value="UniProtKB-KW"/>
</dbReference>
<dbReference type="InterPro" id="IPR007627">
    <property type="entry name" value="RNA_pol_sigma70_r2"/>
</dbReference>
<evidence type="ECO:0000313" key="9">
    <source>
        <dbReference type="EMBL" id="QES32267.1"/>
    </source>
</evidence>
<keyword evidence="4" id="KW-0238">DNA-binding</keyword>
<protein>
    <submittedName>
        <fullName evidence="9">RNA polymerase subunit sigma-70</fullName>
    </submittedName>
</protein>
<dbReference type="Gene3D" id="1.10.10.10">
    <property type="entry name" value="Winged helix-like DNA-binding domain superfamily/Winged helix DNA-binding domain"/>
    <property type="match status" value="1"/>
</dbReference>
<dbReference type="PANTHER" id="PTHR43133:SF8">
    <property type="entry name" value="RNA POLYMERASE SIGMA FACTOR HI_1459-RELATED"/>
    <property type="match status" value="1"/>
</dbReference>
<feature type="region of interest" description="Disordered" evidence="6">
    <location>
        <begin position="344"/>
        <end position="579"/>
    </location>
</feature>
<evidence type="ECO:0000256" key="4">
    <source>
        <dbReference type="ARBA" id="ARBA00023125"/>
    </source>
</evidence>
<reference evidence="9 10" key="1">
    <citation type="submission" date="2018-05" db="EMBL/GenBank/DDBJ databases">
        <title>Streptomyces venezuelae.</title>
        <authorList>
            <person name="Kim W."/>
            <person name="Lee N."/>
            <person name="Cho B.-K."/>
        </authorList>
    </citation>
    <scope>NUCLEOTIDE SEQUENCE [LARGE SCALE GENOMIC DNA]</scope>
    <source>
        <strain evidence="9 10">ATCC 14584</strain>
    </source>
</reference>
<feature type="compositionally biased region" description="Pro residues" evidence="6">
    <location>
        <begin position="506"/>
        <end position="557"/>
    </location>
</feature>
<feature type="compositionally biased region" description="Low complexity" evidence="6">
    <location>
        <begin position="414"/>
        <end position="429"/>
    </location>
</feature>